<dbReference type="InterPro" id="IPR045584">
    <property type="entry name" value="Pilin-like"/>
</dbReference>
<dbReference type="InterPro" id="IPR012902">
    <property type="entry name" value="N_methyl_site"/>
</dbReference>
<evidence type="ECO:0000256" key="1">
    <source>
        <dbReference type="ARBA" id="ARBA00004377"/>
    </source>
</evidence>
<dbReference type="STRING" id="314283.MED297_16264"/>
<dbReference type="InterPro" id="IPR010052">
    <property type="entry name" value="T2SS_protein-GspI"/>
</dbReference>
<proteinExistence type="inferred from homology"/>
<evidence type="ECO:0000313" key="11">
    <source>
        <dbReference type="EMBL" id="EAR09730.1"/>
    </source>
</evidence>
<dbReference type="Gene3D" id="3.30.1300.30">
    <property type="entry name" value="GSPII I/J protein-like"/>
    <property type="match status" value="1"/>
</dbReference>
<feature type="domain" description="Type II secretion system protein GspI C-terminal" evidence="10">
    <location>
        <begin position="41"/>
        <end position="92"/>
    </location>
</feature>
<dbReference type="NCBIfam" id="TIGR02532">
    <property type="entry name" value="IV_pilin_GFxxxE"/>
    <property type="match status" value="1"/>
</dbReference>
<comment type="similarity">
    <text evidence="2">Belongs to the GSP I family.</text>
</comment>
<evidence type="ECO:0000256" key="2">
    <source>
        <dbReference type="ARBA" id="ARBA00008358"/>
    </source>
</evidence>
<reference evidence="11 12" key="1">
    <citation type="submission" date="2006-02" db="EMBL/GenBank/DDBJ databases">
        <authorList>
            <person name="Pinhassi J."/>
            <person name="Pedros-Alio C."/>
            <person name="Ferriera S."/>
            <person name="Johnson J."/>
            <person name="Kravitz S."/>
            <person name="Halpern A."/>
            <person name="Remington K."/>
            <person name="Beeson K."/>
            <person name="Tran B."/>
            <person name="Rogers Y.-H."/>
            <person name="Friedman R."/>
            <person name="Venter J.C."/>
        </authorList>
    </citation>
    <scope>NUCLEOTIDE SEQUENCE [LARGE SCALE GENOMIC DNA]</scope>
    <source>
        <strain evidence="11 12">MED297</strain>
    </source>
</reference>
<name>A4BDX1_9GAMM</name>
<dbReference type="Proteomes" id="UP000005953">
    <property type="component" value="Unassembled WGS sequence"/>
</dbReference>
<dbReference type="GO" id="GO:0015627">
    <property type="term" value="C:type II protein secretion system complex"/>
    <property type="evidence" value="ECO:0007669"/>
    <property type="project" value="InterPro"/>
</dbReference>
<dbReference type="HOGENOM" id="CLU_121289_5_0_6"/>
<evidence type="ECO:0000256" key="8">
    <source>
        <dbReference type="ARBA" id="ARBA00023136"/>
    </source>
</evidence>
<keyword evidence="4" id="KW-0488">Methylation</keyword>
<dbReference type="PROSITE" id="PS00409">
    <property type="entry name" value="PROKAR_NTER_METHYL"/>
    <property type="match status" value="1"/>
</dbReference>
<dbReference type="GO" id="GO:0005886">
    <property type="term" value="C:plasma membrane"/>
    <property type="evidence" value="ECO:0007669"/>
    <property type="project" value="UniProtKB-SubCell"/>
</dbReference>
<dbReference type="EMBL" id="AAOE01000008">
    <property type="protein sequence ID" value="EAR09730.1"/>
    <property type="molecule type" value="Genomic_DNA"/>
</dbReference>
<evidence type="ECO:0000256" key="5">
    <source>
        <dbReference type="ARBA" id="ARBA00022519"/>
    </source>
</evidence>
<evidence type="ECO:0000256" key="9">
    <source>
        <dbReference type="SAM" id="Phobius"/>
    </source>
</evidence>
<dbReference type="RefSeq" id="WP_008043499.1">
    <property type="nucleotide sequence ID" value="NZ_CH724150.1"/>
</dbReference>
<dbReference type="SUPFAM" id="SSF54523">
    <property type="entry name" value="Pili subunits"/>
    <property type="match status" value="2"/>
</dbReference>
<evidence type="ECO:0000259" key="10">
    <source>
        <dbReference type="Pfam" id="PF02501"/>
    </source>
</evidence>
<keyword evidence="7 9" id="KW-1133">Transmembrane helix</keyword>
<dbReference type="AlphaFoldDB" id="A4BDX1"/>
<comment type="caution">
    <text evidence="11">The sequence shown here is derived from an EMBL/GenBank/DDBJ whole genome shotgun (WGS) entry which is preliminary data.</text>
</comment>
<organism evidence="11 12">
    <name type="scientific">Reinekea blandensis MED297</name>
    <dbReference type="NCBI Taxonomy" id="314283"/>
    <lineage>
        <taxon>Bacteria</taxon>
        <taxon>Pseudomonadati</taxon>
        <taxon>Pseudomonadota</taxon>
        <taxon>Gammaproteobacteria</taxon>
        <taxon>Oceanospirillales</taxon>
        <taxon>Saccharospirillaceae</taxon>
        <taxon>Reinekea</taxon>
    </lineage>
</organism>
<gene>
    <name evidence="11" type="ORF">MED297_16264</name>
</gene>
<dbReference type="OrthoDB" id="6119616at2"/>
<dbReference type="GO" id="GO:0015628">
    <property type="term" value="P:protein secretion by the type II secretion system"/>
    <property type="evidence" value="ECO:0007669"/>
    <property type="project" value="InterPro"/>
</dbReference>
<comment type="subcellular location">
    <subcellularLocation>
        <location evidence="1">Cell inner membrane</location>
        <topology evidence="1">Single-pass membrane protein</topology>
    </subcellularLocation>
</comment>
<protein>
    <submittedName>
        <fullName evidence="11">General secretion pathway protein I</fullName>
    </submittedName>
</protein>
<dbReference type="PANTHER" id="PTHR38779">
    <property type="entry name" value="TYPE II SECRETION SYSTEM PROTEIN I-RELATED"/>
    <property type="match status" value="1"/>
</dbReference>
<evidence type="ECO:0000256" key="3">
    <source>
        <dbReference type="ARBA" id="ARBA00022475"/>
    </source>
</evidence>
<feature type="transmembrane region" description="Helical" evidence="9">
    <location>
        <begin position="6"/>
        <end position="29"/>
    </location>
</feature>
<evidence type="ECO:0000256" key="4">
    <source>
        <dbReference type="ARBA" id="ARBA00022481"/>
    </source>
</evidence>
<evidence type="ECO:0000256" key="6">
    <source>
        <dbReference type="ARBA" id="ARBA00022692"/>
    </source>
</evidence>
<dbReference type="PANTHER" id="PTHR38779:SF2">
    <property type="entry name" value="TYPE II SECRETION SYSTEM PROTEIN I-RELATED"/>
    <property type="match status" value="1"/>
</dbReference>
<keyword evidence="5" id="KW-0997">Cell inner membrane</keyword>
<dbReference type="Pfam" id="PF02501">
    <property type="entry name" value="T2SSI"/>
    <property type="match status" value="1"/>
</dbReference>
<keyword evidence="12" id="KW-1185">Reference proteome</keyword>
<keyword evidence="3" id="KW-1003">Cell membrane</keyword>
<accession>A4BDX1</accession>
<keyword evidence="6 9" id="KW-0812">Transmembrane</keyword>
<keyword evidence="8 9" id="KW-0472">Membrane</keyword>
<evidence type="ECO:0000256" key="7">
    <source>
        <dbReference type="ARBA" id="ARBA00022989"/>
    </source>
</evidence>
<sequence>MNADRGFTLIEVMIALVIFGLTAATIALANVQALTSARQIEEQTQARWVNQNELARIRLEDALPNAGESTREVTFNERNWEVDIVIRNVEMDVIGGFLRHVELHARPDGEEQVADVLRAVIGEAPQ</sequence>
<evidence type="ECO:0000313" key="12">
    <source>
        <dbReference type="Proteomes" id="UP000005953"/>
    </source>
</evidence>
<dbReference type="Pfam" id="PF07963">
    <property type="entry name" value="N_methyl"/>
    <property type="match status" value="1"/>
</dbReference>
<dbReference type="InterPro" id="IPR003413">
    <property type="entry name" value="T2SS_GspI_C"/>
</dbReference>